<dbReference type="InterPro" id="IPR024410">
    <property type="entry name" value="Phage_TAC_12"/>
</dbReference>
<name>A0A8S5S776_9CAUD</name>
<protein>
    <submittedName>
        <fullName evidence="1">Tail assembly chaperone</fullName>
    </submittedName>
</protein>
<reference evidence="1" key="1">
    <citation type="journal article" date="2021" name="Proc. Natl. Acad. Sci. U.S.A.">
        <title>A Catalog of Tens of Thousands of Viruses from Human Metagenomes Reveals Hidden Associations with Chronic Diseases.</title>
        <authorList>
            <person name="Tisza M.J."/>
            <person name="Buck C.B."/>
        </authorList>
    </citation>
    <scope>NUCLEOTIDE SEQUENCE</scope>
    <source>
        <strain evidence="1">Ctj0M16</strain>
    </source>
</reference>
<accession>A0A8S5S776</accession>
<evidence type="ECO:0000313" key="1">
    <source>
        <dbReference type="EMBL" id="DAF46766.1"/>
    </source>
</evidence>
<dbReference type="EMBL" id="BK032544">
    <property type="protein sequence ID" value="DAF46766.1"/>
    <property type="molecule type" value="Genomic_DNA"/>
</dbReference>
<organism evidence="1">
    <name type="scientific">Siphoviridae sp. ctj0M16</name>
    <dbReference type="NCBI Taxonomy" id="2827918"/>
    <lineage>
        <taxon>Viruses</taxon>
        <taxon>Duplodnaviria</taxon>
        <taxon>Heunggongvirae</taxon>
        <taxon>Uroviricota</taxon>
        <taxon>Caudoviricetes</taxon>
    </lineage>
</organism>
<proteinExistence type="predicted"/>
<dbReference type="Pfam" id="PF12363">
    <property type="entry name" value="Phage_TAC_12"/>
    <property type="match status" value="1"/>
</dbReference>
<sequence>MELTINDKKVELKFGVRFLRELDKIASVENSGIKFGMGLSRSILGLRAYDAAVLADVLYAASYGKVGQATIDNYLDNCEDLEKIFDDVIKEISESNAANLAVKKMKA</sequence>